<evidence type="ECO:0000313" key="10">
    <source>
        <dbReference type="EMBL" id="KPM10099.1"/>
    </source>
</evidence>
<dbReference type="AlphaFoldDB" id="A0A132AH15"/>
<evidence type="ECO:0000259" key="9">
    <source>
        <dbReference type="Pfam" id="PF14703"/>
    </source>
</evidence>
<dbReference type="Pfam" id="PF13967">
    <property type="entry name" value="RSN1_TM"/>
    <property type="match status" value="1"/>
</dbReference>
<evidence type="ECO:0000259" key="7">
    <source>
        <dbReference type="Pfam" id="PF02714"/>
    </source>
</evidence>
<dbReference type="EMBL" id="JXLN01014524">
    <property type="protein sequence ID" value="KPM10099.1"/>
    <property type="molecule type" value="Genomic_DNA"/>
</dbReference>
<evidence type="ECO:0000313" key="11">
    <source>
        <dbReference type="Proteomes" id="UP000616769"/>
    </source>
</evidence>
<feature type="domain" description="CSC1/OSCA1-like cytosolic" evidence="9">
    <location>
        <begin position="292"/>
        <end position="453"/>
    </location>
</feature>
<evidence type="ECO:0000256" key="5">
    <source>
        <dbReference type="ARBA" id="ARBA00022989"/>
    </source>
</evidence>
<keyword evidence="3" id="KW-0813">Transport</keyword>
<protein>
    <submittedName>
        <fullName evidence="10">Late exocytosis transmembrane protein-like protein</fullName>
    </submittedName>
</protein>
<gene>
    <name evidence="10" type="ORF">QR98_0086480</name>
</gene>
<dbReference type="GO" id="GO:0005886">
    <property type="term" value="C:plasma membrane"/>
    <property type="evidence" value="ECO:0007669"/>
    <property type="project" value="TreeGrafter"/>
</dbReference>
<accession>A0A132AH15</accession>
<sequence length="844" mass="97938">MNKSLNESSFLGIDKNFRCNILKVATNSSASIRIDEGWETIPESLILDSFVALVSIIQARLWLKFFSGDLFQVKLSQFSFDSIERNKIEEYLKRNIKNENVISLLPEHFGRLAKCFASHISNEKSSIEDRSETFKALEIEEPDYRIKSSVQTNKMRRFLHKLFTLNIDDEEIIKTKGIDVYQYLLFQKYLIIFLSLLTIITNGIVMPINIFSNINCDGFACTSMSNLPHNTWYCWVHANCAIIAIITMVYIMNKFTRELNFIEDVESNTAKRILLVRFRKPISKQSQSGEENSTEFLRKSFERRFIGSKVIGIQIVFDTQNLERLRTDFNNSYRALEYSKKIFDKNNQRLMIRPHIASELCPCLPHRIDAINFYTDEIERLRKSIEIELSQMASKPIRTIFIELETEQMAKRFDKSIPKRIHNDCSNDVKEKSIEDSLEWIESDVDHAPQPDDKKKTNTQTFLFNRDNLLADIDKAWIIKILCSIILFVIFFFLSTPAYVFKLLDMIAIKPLNDQGIIRKDSILMGYLNPLLIATLASMMPMIVAKVLQRIPYRTISEFNHAAMINIFVFMVLTIIILPSAGFLTMNAMLNDIIGEESALNGHSKFRWQCLFPVDNGAFFVVYILHMAILGNLIEYLRLIDLVLYLVSYCGLRSKAEFWTARKAIIQEFPMGIFYSQFLLIFTMTIIFSFASPIIVPFGLFCFLNSKILFLNCINFSPGLLYVLCKHLVDRYNIYHVYEPSKINRNVHTTAIMFVYIGLLLMSLQLFSVIMIKNGYTTISKYLLIIIIVTVLLSLIQFFCLRLIRQKNIALAQMKIGCVSLNRCICFYIPPSFRNLIDNKFFDV</sequence>
<feature type="domain" description="CSC1/OSCA1-like 7TM region" evidence="7">
    <location>
        <begin position="482"/>
        <end position="712"/>
    </location>
</feature>
<comment type="caution">
    <text evidence="10">The sequence shown here is derived from an EMBL/GenBank/DDBJ whole genome shotgun (WGS) entry which is preliminary data.</text>
</comment>
<dbReference type="InterPro" id="IPR027815">
    <property type="entry name" value="CSC1/OSCA1-like_cyt"/>
</dbReference>
<keyword evidence="5" id="KW-1133">Transmembrane helix</keyword>
<dbReference type="InterPro" id="IPR045122">
    <property type="entry name" value="Csc1-like"/>
</dbReference>
<evidence type="ECO:0000256" key="4">
    <source>
        <dbReference type="ARBA" id="ARBA00022692"/>
    </source>
</evidence>
<keyword evidence="6" id="KW-0472">Membrane</keyword>
<evidence type="ECO:0000259" key="8">
    <source>
        <dbReference type="Pfam" id="PF13967"/>
    </source>
</evidence>
<feature type="domain" description="CSC1/OSCA1-like N-terminal transmembrane" evidence="8">
    <location>
        <begin position="164"/>
        <end position="252"/>
    </location>
</feature>
<evidence type="ECO:0000256" key="2">
    <source>
        <dbReference type="ARBA" id="ARBA00007779"/>
    </source>
</evidence>
<dbReference type="PANTHER" id="PTHR13018:SF5">
    <property type="entry name" value="RE44586P"/>
    <property type="match status" value="1"/>
</dbReference>
<evidence type="ECO:0000256" key="1">
    <source>
        <dbReference type="ARBA" id="ARBA00004141"/>
    </source>
</evidence>
<comment type="similarity">
    <text evidence="2">Belongs to the CSC1 (TC 1.A.17) family.</text>
</comment>
<proteinExistence type="inferred from homology"/>
<keyword evidence="4 10" id="KW-0812">Transmembrane</keyword>
<dbReference type="OrthoDB" id="6437480at2759"/>
<reference evidence="10 11" key="1">
    <citation type="journal article" date="2015" name="Parasit. Vectors">
        <title>Draft genome of the scabies mite.</title>
        <authorList>
            <person name="Rider S.D.Jr."/>
            <person name="Morgan M.S."/>
            <person name="Arlian L.G."/>
        </authorList>
    </citation>
    <scope>NUCLEOTIDE SEQUENCE [LARGE SCALE GENOMIC DNA]</scope>
    <source>
        <strain evidence="10">Arlian Lab</strain>
    </source>
</reference>
<dbReference type="Proteomes" id="UP000616769">
    <property type="component" value="Unassembled WGS sequence"/>
</dbReference>
<dbReference type="VEuPathDB" id="VectorBase:SSCA002057"/>
<evidence type="ECO:0000256" key="6">
    <source>
        <dbReference type="ARBA" id="ARBA00023136"/>
    </source>
</evidence>
<dbReference type="InterPro" id="IPR003864">
    <property type="entry name" value="CSC1/OSCA1-like_7TM"/>
</dbReference>
<dbReference type="InterPro" id="IPR032880">
    <property type="entry name" value="CSC1/OSCA1-like_N"/>
</dbReference>
<dbReference type="PANTHER" id="PTHR13018">
    <property type="entry name" value="PROBABLE MEMBRANE PROTEIN DUF221-RELATED"/>
    <property type="match status" value="1"/>
</dbReference>
<dbReference type="Pfam" id="PF02714">
    <property type="entry name" value="RSN1_7TM"/>
    <property type="match status" value="1"/>
</dbReference>
<comment type="subcellular location">
    <subcellularLocation>
        <location evidence="1">Membrane</location>
        <topology evidence="1">Multi-pass membrane protein</topology>
    </subcellularLocation>
</comment>
<name>A0A132AH15_SARSC</name>
<organism evidence="10 11">
    <name type="scientific">Sarcoptes scabiei</name>
    <name type="common">Itch mite</name>
    <name type="synonym">Acarus scabiei</name>
    <dbReference type="NCBI Taxonomy" id="52283"/>
    <lineage>
        <taxon>Eukaryota</taxon>
        <taxon>Metazoa</taxon>
        <taxon>Ecdysozoa</taxon>
        <taxon>Arthropoda</taxon>
        <taxon>Chelicerata</taxon>
        <taxon>Arachnida</taxon>
        <taxon>Acari</taxon>
        <taxon>Acariformes</taxon>
        <taxon>Sarcoptiformes</taxon>
        <taxon>Astigmata</taxon>
        <taxon>Psoroptidia</taxon>
        <taxon>Sarcoptoidea</taxon>
        <taxon>Sarcoptidae</taxon>
        <taxon>Sarcoptinae</taxon>
        <taxon>Sarcoptes</taxon>
    </lineage>
</organism>
<evidence type="ECO:0000256" key="3">
    <source>
        <dbReference type="ARBA" id="ARBA00022448"/>
    </source>
</evidence>
<dbReference type="Pfam" id="PF14703">
    <property type="entry name" value="PHM7_cyt"/>
    <property type="match status" value="1"/>
</dbReference>
<dbReference type="GO" id="GO:0005227">
    <property type="term" value="F:calcium-activated cation channel activity"/>
    <property type="evidence" value="ECO:0007669"/>
    <property type="project" value="InterPro"/>
</dbReference>